<comment type="caution">
    <text evidence="1">The sequence shown here is derived from an EMBL/GenBank/DDBJ whole genome shotgun (WGS) entry which is preliminary data.</text>
</comment>
<accession>A0ACC0UVA5</accession>
<keyword evidence="2" id="KW-1185">Reference proteome</keyword>
<dbReference type="EMBL" id="CM047946">
    <property type="protein sequence ID" value="KAI9897660.1"/>
    <property type="molecule type" value="Genomic_DNA"/>
</dbReference>
<sequence>MAPFQLTKDHIVKSFCPLFETTDRSLRDTFFNDTLAPDVIWTITGAHELSGTTRSVESHLAASFNRLGPKLQSPIRFVVNRILLDSEPEADGTQWACVESKGESTTRTGEPYNNEYVWLTRWNQEGKVVEIRSYFDSVMAEHVLHLEIPGEDKK</sequence>
<protein>
    <submittedName>
        <fullName evidence="1">Uncharacterized protein</fullName>
    </submittedName>
</protein>
<dbReference type="Proteomes" id="UP001163324">
    <property type="component" value="Chromosome 7"/>
</dbReference>
<evidence type="ECO:0000313" key="1">
    <source>
        <dbReference type="EMBL" id="KAI9897660.1"/>
    </source>
</evidence>
<organism evidence="1 2">
    <name type="scientific">Trichothecium roseum</name>
    <dbReference type="NCBI Taxonomy" id="47278"/>
    <lineage>
        <taxon>Eukaryota</taxon>
        <taxon>Fungi</taxon>
        <taxon>Dikarya</taxon>
        <taxon>Ascomycota</taxon>
        <taxon>Pezizomycotina</taxon>
        <taxon>Sordariomycetes</taxon>
        <taxon>Hypocreomycetidae</taxon>
        <taxon>Hypocreales</taxon>
        <taxon>Hypocreales incertae sedis</taxon>
        <taxon>Trichothecium</taxon>
    </lineage>
</organism>
<evidence type="ECO:0000313" key="2">
    <source>
        <dbReference type="Proteomes" id="UP001163324"/>
    </source>
</evidence>
<name>A0ACC0UVA5_9HYPO</name>
<reference evidence="1" key="1">
    <citation type="submission" date="2022-10" db="EMBL/GenBank/DDBJ databases">
        <title>Complete Genome of Trichothecium roseum strain YXFP-22015, a Plant Pathogen Isolated from Citrus.</title>
        <authorList>
            <person name="Wang Y."/>
            <person name="Zhu L."/>
        </authorList>
    </citation>
    <scope>NUCLEOTIDE SEQUENCE</scope>
    <source>
        <strain evidence="1">YXFP-22015</strain>
    </source>
</reference>
<proteinExistence type="predicted"/>
<gene>
    <name evidence="1" type="ORF">N3K66_007516</name>
</gene>